<sequence length="517" mass="55937">MTLTIHPRKPAQSAGIAREHLFSLAVRPVLLIAAAVAIALLMASPRYGYFADELYFIAAGHHLSWGYADQPPLIPLIASTLDALFPDSLVALRVPPMLVTAAGVVVTALIARELGGDRRAQVLAAGAWAVTVQFASAGHLLATWSFDPFLWTVICWLVVRWTRCRRDHLLLWAGVITAVALQVKFLIPVWWLCVGIAALAAGPRELLRRPMLWCGAGFAALTMVPTLLWQHAHGWPQLEMPAAIAAENWYGWLFLPTAVACAGLVGGAAVCYGSWRLLRSPNLRPYRYLGWAAIGTTAIFLLADGRPYYVAGLFGLLYAVAAVEAPKLRLTGAAFAVSACLALATLPVLPASSIQRFDTFGRGSIGRPQLTSAVADAYHRAPPRTAVITHDYWSAGALHHYGSAAGIPEAYSGSRGFWYLGRPPEDTEQVVYLGGNREYLLQFFRDVRPLTTVDTGLGTYYEGTTIWLASGPRRPWAELWPQFRRMGIFDGTTGSGTELPGAQTTSAFTAATAAVPS</sequence>
<feature type="transmembrane region" description="Helical" evidence="8">
    <location>
        <begin position="90"/>
        <end position="110"/>
    </location>
</feature>
<reference evidence="11" key="1">
    <citation type="submission" date="2016-10" db="EMBL/GenBank/DDBJ databases">
        <authorList>
            <person name="Varghese N."/>
            <person name="Submissions S."/>
        </authorList>
    </citation>
    <scope>NUCLEOTIDE SEQUENCE [LARGE SCALE GENOMIC DNA]</scope>
    <source>
        <strain evidence="11">CGMCC 4.3530</strain>
    </source>
</reference>
<feature type="transmembrane region" description="Helical" evidence="8">
    <location>
        <begin position="285"/>
        <end position="302"/>
    </location>
</feature>
<evidence type="ECO:0000256" key="1">
    <source>
        <dbReference type="ARBA" id="ARBA00004651"/>
    </source>
</evidence>
<evidence type="ECO:0000256" key="8">
    <source>
        <dbReference type="SAM" id="Phobius"/>
    </source>
</evidence>
<evidence type="ECO:0000313" key="11">
    <source>
        <dbReference type="Proteomes" id="UP000199529"/>
    </source>
</evidence>
<organism evidence="10 11">
    <name type="scientific">Saccharopolyspora shandongensis</name>
    <dbReference type="NCBI Taxonomy" id="418495"/>
    <lineage>
        <taxon>Bacteria</taxon>
        <taxon>Bacillati</taxon>
        <taxon>Actinomycetota</taxon>
        <taxon>Actinomycetes</taxon>
        <taxon>Pseudonocardiales</taxon>
        <taxon>Pseudonocardiaceae</taxon>
        <taxon>Saccharopolyspora</taxon>
    </lineage>
</organism>
<evidence type="ECO:0000256" key="7">
    <source>
        <dbReference type="ARBA" id="ARBA00023136"/>
    </source>
</evidence>
<keyword evidence="11" id="KW-1185">Reference proteome</keyword>
<gene>
    <name evidence="10" type="ORF">SAMN05216215_100264</name>
</gene>
<comment type="subcellular location">
    <subcellularLocation>
        <location evidence="1">Cell membrane</location>
        <topology evidence="1">Multi-pass membrane protein</topology>
    </subcellularLocation>
</comment>
<feature type="transmembrane region" description="Helical" evidence="8">
    <location>
        <begin position="249"/>
        <end position="273"/>
    </location>
</feature>
<dbReference type="RefSeq" id="WP_245760875.1">
    <property type="nucleotide sequence ID" value="NZ_FNOK01000002.1"/>
</dbReference>
<keyword evidence="4 10" id="KW-0808">Transferase</keyword>
<feature type="transmembrane region" description="Helical" evidence="8">
    <location>
        <begin position="332"/>
        <end position="349"/>
    </location>
</feature>
<evidence type="ECO:0000313" key="10">
    <source>
        <dbReference type="EMBL" id="SDW24975.1"/>
    </source>
</evidence>
<feature type="domain" description="Glycosyltransferase RgtA/B/C/D-like" evidence="9">
    <location>
        <begin position="69"/>
        <end position="229"/>
    </location>
</feature>
<feature type="transmembrane region" description="Helical" evidence="8">
    <location>
        <begin position="211"/>
        <end position="229"/>
    </location>
</feature>
<dbReference type="Proteomes" id="UP000199529">
    <property type="component" value="Unassembled WGS sequence"/>
</dbReference>
<dbReference type="Pfam" id="PF13231">
    <property type="entry name" value="PMT_2"/>
    <property type="match status" value="1"/>
</dbReference>
<keyword evidence="5 8" id="KW-0812">Transmembrane</keyword>
<evidence type="ECO:0000256" key="4">
    <source>
        <dbReference type="ARBA" id="ARBA00022679"/>
    </source>
</evidence>
<feature type="transmembrane region" description="Helical" evidence="8">
    <location>
        <begin position="21"/>
        <end position="43"/>
    </location>
</feature>
<evidence type="ECO:0000256" key="5">
    <source>
        <dbReference type="ARBA" id="ARBA00022692"/>
    </source>
</evidence>
<protein>
    <submittedName>
        <fullName evidence="10">Dolichyl-phosphate-mannose-protein mannosyltransferase</fullName>
    </submittedName>
</protein>
<feature type="transmembrane region" description="Helical" evidence="8">
    <location>
        <begin position="122"/>
        <end position="142"/>
    </location>
</feature>
<keyword evidence="2" id="KW-1003">Cell membrane</keyword>
<keyword evidence="6 8" id="KW-1133">Transmembrane helix</keyword>
<proteinExistence type="predicted"/>
<keyword evidence="7 8" id="KW-0472">Membrane</keyword>
<dbReference type="GO" id="GO:0005886">
    <property type="term" value="C:plasma membrane"/>
    <property type="evidence" value="ECO:0007669"/>
    <property type="project" value="UniProtKB-SubCell"/>
</dbReference>
<evidence type="ECO:0000256" key="2">
    <source>
        <dbReference type="ARBA" id="ARBA00022475"/>
    </source>
</evidence>
<evidence type="ECO:0000256" key="6">
    <source>
        <dbReference type="ARBA" id="ARBA00022989"/>
    </source>
</evidence>
<dbReference type="GO" id="GO:0009103">
    <property type="term" value="P:lipopolysaccharide biosynthetic process"/>
    <property type="evidence" value="ECO:0007669"/>
    <property type="project" value="UniProtKB-ARBA"/>
</dbReference>
<dbReference type="STRING" id="418495.SAMN05216215_100264"/>
<name>A0A1H2S0A1_9PSEU</name>
<evidence type="ECO:0000259" key="9">
    <source>
        <dbReference type="Pfam" id="PF13231"/>
    </source>
</evidence>
<dbReference type="EMBL" id="FNOK01000002">
    <property type="protein sequence ID" value="SDW24975.1"/>
    <property type="molecule type" value="Genomic_DNA"/>
</dbReference>
<feature type="transmembrane region" description="Helical" evidence="8">
    <location>
        <begin position="169"/>
        <end position="199"/>
    </location>
</feature>
<dbReference type="PANTHER" id="PTHR33908:SF11">
    <property type="entry name" value="MEMBRANE PROTEIN"/>
    <property type="match status" value="1"/>
</dbReference>
<dbReference type="PANTHER" id="PTHR33908">
    <property type="entry name" value="MANNOSYLTRANSFERASE YKCB-RELATED"/>
    <property type="match status" value="1"/>
</dbReference>
<dbReference type="InterPro" id="IPR038731">
    <property type="entry name" value="RgtA/B/C-like"/>
</dbReference>
<dbReference type="InterPro" id="IPR050297">
    <property type="entry name" value="LipidA_mod_glycosyltrf_83"/>
</dbReference>
<dbReference type="GO" id="GO:0016763">
    <property type="term" value="F:pentosyltransferase activity"/>
    <property type="evidence" value="ECO:0007669"/>
    <property type="project" value="TreeGrafter"/>
</dbReference>
<evidence type="ECO:0000256" key="3">
    <source>
        <dbReference type="ARBA" id="ARBA00022676"/>
    </source>
</evidence>
<accession>A0A1H2S0A1</accession>
<keyword evidence="3 10" id="KW-0328">Glycosyltransferase</keyword>
<dbReference type="AlphaFoldDB" id="A0A1H2S0A1"/>